<dbReference type="PANTHER" id="PTHR21499:SF3">
    <property type="entry name" value="ASPARTOKINASE"/>
    <property type="match status" value="1"/>
</dbReference>
<evidence type="ECO:0000313" key="20">
    <source>
        <dbReference type="EMBL" id="RBP63850.1"/>
    </source>
</evidence>
<dbReference type="FunFam" id="3.40.1160.10:FF:000002">
    <property type="entry name" value="Aspartokinase"/>
    <property type="match status" value="1"/>
</dbReference>
<dbReference type="GO" id="GO:0019877">
    <property type="term" value="P:diaminopimelate biosynthetic process"/>
    <property type="evidence" value="ECO:0007669"/>
    <property type="project" value="UniProtKB-KW"/>
</dbReference>
<dbReference type="GO" id="GO:0004072">
    <property type="term" value="F:aspartate kinase activity"/>
    <property type="evidence" value="ECO:0007669"/>
    <property type="project" value="UniProtKB-EC"/>
</dbReference>
<dbReference type="InterPro" id="IPR001341">
    <property type="entry name" value="Asp_kinase"/>
</dbReference>
<dbReference type="NCBIfam" id="NF005155">
    <property type="entry name" value="PRK06635.1-4"/>
    <property type="match status" value="1"/>
</dbReference>
<comment type="catalytic activity">
    <reaction evidence="14 17">
        <text>L-aspartate + ATP = 4-phospho-L-aspartate + ADP</text>
        <dbReference type="Rhea" id="RHEA:23776"/>
        <dbReference type="ChEBI" id="CHEBI:29991"/>
        <dbReference type="ChEBI" id="CHEBI:30616"/>
        <dbReference type="ChEBI" id="CHEBI:57535"/>
        <dbReference type="ChEBI" id="CHEBI:456216"/>
        <dbReference type="EC" id="2.7.2.4"/>
    </reaction>
</comment>
<dbReference type="UniPathway" id="UPA00034">
    <property type="reaction ID" value="UER00015"/>
</dbReference>
<dbReference type="PIRSF" id="PIRSF000726">
    <property type="entry name" value="Asp_kin"/>
    <property type="match status" value="1"/>
</dbReference>
<keyword evidence="7 17" id="KW-0808">Transferase</keyword>
<dbReference type="CDD" id="cd04261">
    <property type="entry name" value="AAK_AKii-LysC-BS"/>
    <property type="match status" value="1"/>
</dbReference>
<evidence type="ECO:0000256" key="14">
    <source>
        <dbReference type="ARBA" id="ARBA00047872"/>
    </source>
</evidence>
<keyword evidence="10 17" id="KW-0418">Kinase</keyword>
<dbReference type="AlphaFoldDB" id="A0A366I758"/>
<evidence type="ECO:0000256" key="17">
    <source>
        <dbReference type="RuleBase" id="RU003448"/>
    </source>
</evidence>
<feature type="binding site" evidence="16">
    <location>
        <position position="178"/>
    </location>
    <ligand>
        <name>ATP</name>
        <dbReference type="ChEBI" id="CHEBI:30616"/>
    </ligand>
</feature>
<dbReference type="InterPro" id="IPR018042">
    <property type="entry name" value="Aspartate_kinase_CS"/>
</dbReference>
<dbReference type="Pfam" id="PF22468">
    <property type="entry name" value="ACT_9"/>
    <property type="match status" value="2"/>
</dbReference>
<evidence type="ECO:0000256" key="10">
    <source>
        <dbReference type="ARBA" id="ARBA00022777"/>
    </source>
</evidence>
<keyword evidence="12" id="KW-0220">Diaminopimelate biosynthesis</keyword>
<accession>A0A366I758</accession>
<dbReference type="InterPro" id="IPR002912">
    <property type="entry name" value="ACT_dom"/>
</dbReference>
<evidence type="ECO:0000256" key="9">
    <source>
        <dbReference type="ARBA" id="ARBA00022741"/>
    </source>
</evidence>
<proteinExistence type="inferred from homology"/>
<comment type="pathway">
    <text evidence="3 18">Amino-acid biosynthesis; L-methionine biosynthesis via de novo pathway; L-homoserine from L-aspartate: step 1/3.</text>
</comment>
<feature type="domain" description="ACT" evidence="19">
    <location>
        <begin position="263"/>
        <end position="346"/>
    </location>
</feature>
<gene>
    <name evidence="20" type="ORF">DES36_10968</name>
</gene>
<dbReference type="PROSITE" id="PS51671">
    <property type="entry name" value="ACT"/>
    <property type="match status" value="1"/>
</dbReference>
<dbReference type="Gene3D" id="3.40.1160.10">
    <property type="entry name" value="Acetylglutamate kinase-like"/>
    <property type="match status" value="1"/>
</dbReference>
<comment type="pathway">
    <text evidence="2 18">Amino-acid biosynthesis; L-lysine biosynthesis via DAP pathway; (S)-tetrahydrodipicolinate from L-aspartate: step 1/4.</text>
</comment>
<evidence type="ECO:0000313" key="21">
    <source>
        <dbReference type="Proteomes" id="UP000253490"/>
    </source>
</evidence>
<evidence type="ECO:0000256" key="1">
    <source>
        <dbReference type="ARBA" id="ARBA00003121"/>
    </source>
</evidence>
<dbReference type="SUPFAM" id="SSF53633">
    <property type="entry name" value="Carbamate kinase-like"/>
    <property type="match status" value="1"/>
</dbReference>
<dbReference type="UniPathway" id="UPA00050">
    <property type="reaction ID" value="UER00461"/>
</dbReference>
<feature type="binding site" evidence="16">
    <location>
        <position position="183"/>
    </location>
    <ligand>
        <name>ATP</name>
        <dbReference type="ChEBI" id="CHEBI:30616"/>
    </ligand>
</feature>
<dbReference type="FunFam" id="3.30.2130.10:FF:000001">
    <property type="entry name" value="Bifunctional aspartokinase/homoserine dehydrogenase"/>
    <property type="match status" value="1"/>
</dbReference>
<keyword evidence="9 16" id="KW-0547">Nucleotide-binding</keyword>
<dbReference type="EMBL" id="QNRX01000009">
    <property type="protein sequence ID" value="RBP63850.1"/>
    <property type="molecule type" value="Genomic_DNA"/>
</dbReference>
<dbReference type="GO" id="GO:0005829">
    <property type="term" value="C:cytosol"/>
    <property type="evidence" value="ECO:0007669"/>
    <property type="project" value="TreeGrafter"/>
</dbReference>
<dbReference type="GO" id="GO:0009088">
    <property type="term" value="P:threonine biosynthetic process"/>
    <property type="evidence" value="ECO:0007669"/>
    <property type="project" value="UniProtKB-UniPathway"/>
</dbReference>
<name>A0A366I758_9FIRM</name>
<feature type="binding site" evidence="16">
    <location>
        <begin position="7"/>
        <end position="10"/>
    </location>
    <ligand>
        <name>ATP</name>
        <dbReference type="ChEBI" id="CHEBI:30616"/>
    </ligand>
</feature>
<comment type="caution">
    <text evidence="20">The sequence shown here is derived from an EMBL/GenBank/DDBJ whole genome shotgun (WGS) entry which is preliminary data.</text>
</comment>
<keyword evidence="21" id="KW-1185">Reference proteome</keyword>
<evidence type="ECO:0000256" key="12">
    <source>
        <dbReference type="ARBA" id="ARBA00022915"/>
    </source>
</evidence>
<evidence type="ECO:0000256" key="18">
    <source>
        <dbReference type="RuleBase" id="RU004249"/>
    </source>
</evidence>
<dbReference type="GO" id="GO:0009090">
    <property type="term" value="P:homoserine biosynthetic process"/>
    <property type="evidence" value="ECO:0007669"/>
    <property type="project" value="TreeGrafter"/>
</dbReference>
<dbReference type="OrthoDB" id="9799110at2"/>
<dbReference type="CDD" id="cd04923">
    <property type="entry name" value="ACT_AK-LysC-DapG-like_2"/>
    <property type="match status" value="1"/>
</dbReference>
<keyword evidence="11 16" id="KW-0067">ATP-binding</keyword>
<organism evidence="20 21">
    <name type="scientific">Alkalibaculum bacchi</name>
    <dbReference type="NCBI Taxonomy" id="645887"/>
    <lineage>
        <taxon>Bacteria</taxon>
        <taxon>Bacillati</taxon>
        <taxon>Bacillota</taxon>
        <taxon>Clostridia</taxon>
        <taxon>Eubacteriales</taxon>
        <taxon>Eubacteriaceae</taxon>
        <taxon>Alkalibaculum</taxon>
    </lineage>
</organism>
<keyword evidence="13" id="KW-0457">Lysine biosynthesis</keyword>
<evidence type="ECO:0000256" key="5">
    <source>
        <dbReference type="ARBA" id="ARBA00010122"/>
    </source>
</evidence>
<dbReference type="RefSeq" id="WP_113920722.1">
    <property type="nucleotide sequence ID" value="NZ_QNRX01000009.1"/>
</dbReference>
<protein>
    <recommendedName>
        <fullName evidence="17">Aspartokinase</fullName>
        <ecNumber evidence="17">2.7.2.4</ecNumber>
    </recommendedName>
</protein>
<comment type="similarity">
    <text evidence="5 17">Belongs to the aspartokinase family.</text>
</comment>
<dbReference type="UniPathway" id="UPA00051">
    <property type="reaction ID" value="UER00462"/>
</dbReference>
<dbReference type="Pfam" id="PF00696">
    <property type="entry name" value="AA_kinase"/>
    <property type="match status" value="1"/>
</dbReference>
<dbReference type="Gene3D" id="3.30.70.260">
    <property type="match status" value="2"/>
</dbReference>
<comment type="function">
    <text evidence="1">Catalyzes the phosphorylation of the beta-carboxyl group of aspartic acid with ATP to yield 4-phospho-L-aspartate, which is involved in the branched biosynthetic pathway leading to the biosynthesis of amino acids threonine, isoleucine and methionine.</text>
</comment>
<dbReference type="PANTHER" id="PTHR21499">
    <property type="entry name" value="ASPARTATE KINASE"/>
    <property type="match status" value="1"/>
</dbReference>
<comment type="subunit">
    <text evidence="15">Tetramer consisting of 2 isoforms Alpha (catalytic and regulation) and of a homodimer of 2 isoforms Beta (regulation).</text>
</comment>
<dbReference type="InterPro" id="IPR005260">
    <property type="entry name" value="Asp_kin_monofn"/>
</dbReference>
<dbReference type="SUPFAM" id="SSF55021">
    <property type="entry name" value="ACT-like"/>
    <property type="match status" value="2"/>
</dbReference>
<feature type="binding site" evidence="16">
    <location>
        <begin position="172"/>
        <end position="173"/>
    </location>
    <ligand>
        <name>ATP</name>
        <dbReference type="ChEBI" id="CHEBI:30616"/>
    </ligand>
</feature>
<dbReference type="InterPro" id="IPR041740">
    <property type="entry name" value="AKii-LysC-BS"/>
</dbReference>
<evidence type="ECO:0000256" key="11">
    <source>
        <dbReference type="ARBA" id="ARBA00022840"/>
    </source>
</evidence>
<evidence type="ECO:0000256" key="7">
    <source>
        <dbReference type="ARBA" id="ARBA00022679"/>
    </source>
</evidence>
<dbReference type="CDD" id="cd04891">
    <property type="entry name" value="ACT_AK-LysC-DapG-like_1"/>
    <property type="match status" value="1"/>
</dbReference>
<sequence length="401" mass="44046">MKIVVQKYGGTSVGSIDRIKNVANRIIKKKEEGYHIIVVVSAMGKNTDRLLDMAYEISKNPPKREVDMLISTGEQVSISLLSMTLNALGCDAISLTGPQVNIKTVGNHMKSKISDIDDTILRHHLKDNKVIIVAGFQGVNEHRDITTLGRGGSDTSAVAIASKLQCPCEIYTDVDGIYSTDPRLYSKAKKLDRISYEEMLEMASLGSGVMHGRAIELGQKYGIPIYVASSLEEKPGTIIKEVAQMMESTAITGMAIDNNDAIITLDYVPYSIQVISDIFSRLAKKDVNIDMISQTSPRDNSVSVSFTVPKIELKEAKEVLSYFESKYPEIRVNTKEDITKLSVVGIGMRSQSGVAAQIFALLAKENIEIDMVTTSEIKISYVINPENQQTAIKVIAEEFGL</sequence>
<evidence type="ECO:0000256" key="2">
    <source>
        <dbReference type="ARBA" id="ARBA00004766"/>
    </source>
</evidence>
<evidence type="ECO:0000256" key="15">
    <source>
        <dbReference type="ARBA" id="ARBA00063835"/>
    </source>
</evidence>
<evidence type="ECO:0000256" key="6">
    <source>
        <dbReference type="ARBA" id="ARBA00022605"/>
    </source>
</evidence>
<dbReference type="NCBIfam" id="TIGR00657">
    <property type="entry name" value="asp_kinases"/>
    <property type="match status" value="1"/>
</dbReference>
<evidence type="ECO:0000259" key="19">
    <source>
        <dbReference type="PROSITE" id="PS51671"/>
    </source>
</evidence>
<dbReference type="InterPro" id="IPR045865">
    <property type="entry name" value="ACT-like_dom_sf"/>
</dbReference>
<evidence type="ECO:0000256" key="3">
    <source>
        <dbReference type="ARBA" id="ARBA00004986"/>
    </source>
</evidence>
<feature type="binding site" evidence="16">
    <location>
        <position position="47"/>
    </location>
    <ligand>
        <name>substrate</name>
    </ligand>
</feature>
<dbReference type="GO" id="GO:0009089">
    <property type="term" value="P:lysine biosynthetic process via diaminopimelate"/>
    <property type="evidence" value="ECO:0007669"/>
    <property type="project" value="UniProtKB-UniPathway"/>
</dbReference>
<comment type="pathway">
    <text evidence="4 18">Amino-acid biosynthesis; L-threonine biosynthesis; L-threonine from L-aspartate: step 1/5.</text>
</comment>
<dbReference type="InterPro" id="IPR054352">
    <property type="entry name" value="ACT_Aspartokinase"/>
</dbReference>
<keyword evidence="6 18" id="KW-0028">Amino-acid biosynthesis</keyword>
<reference evidence="20 21" key="1">
    <citation type="submission" date="2018-06" db="EMBL/GenBank/DDBJ databases">
        <title>Genomic Encyclopedia of Type Strains, Phase IV (KMG-IV): sequencing the most valuable type-strain genomes for metagenomic binning, comparative biology and taxonomic classification.</title>
        <authorList>
            <person name="Goeker M."/>
        </authorList>
    </citation>
    <scope>NUCLEOTIDE SEQUENCE [LARGE SCALE GENOMIC DNA]</scope>
    <source>
        <strain evidence="20 21">DSM 22112</strain>
    </source>
</reference>
<evidence type="ECO:0000256" key="13">
    <source>
        <dbReference type="ARBA" id="ARBA00023154"/>
    </source>
</evidence>
<evidence type="ECO:0000256" key="8">
    <source>
        <dbReference type="ARBA" id="ARBA00022737"/>
    </source>
</evidence>
<dbReference type="PROSITE" id="PS00324">
    <property type="entry name" value="ASPARTOKINASE"/>
    <property type="match status" value="1"/>
</dbReference>
<feature type="binding site" evidence="16">
    <location>
        <position position="74"/>
    </location>
    <ligand>
        <name>substrate</name>
    </ligand>
</feature>
<dbReference type="NCBIfam" id="NF005154">
    <property type="entry name" value="PRK06635.1-2"/>
    <property type="match status" value="1"/>
</dbReference>
<dbReference type="GO" id="GO:0005524">
    <property type="term" value="F:ATP binding"/>
    <property type="evidence" value="ECO:0007669"/>
    <property type="project" value="UniProtKB-KW"/>
</dbReference>
<keyword evidence="8" id="KW-0677">Repeat</keyword>
<evidence type="ECO:0000256" key="16">
    <source>
        <dbReference type="PIRSR" id="PIRSR000726-1"/>
    </source>
</evidence>
<dbReference type="Proteomes" id="UP000253490">
    <property type="component" value="Unassembled WGS sequence"/>
</dbReference>
<dbReference type="InterPro" id="IPR001048">
    <property type="entry name" value="Asp/Glu/Uridylate_kinase"/>
</dbReference>
<dbReference type="EC" id="2.7.2.4" evidence="17"/>
<evidence type="ECO:0000256" key="4">
    <source>
        <dbReference type="ARBA" id="ARBA00005139"/>
    </source>
</evidence>
<dbReference type="InterPro" id="IPR036393">
    <property type="entry name" value="AceGlu_kinase-like_sf"/>
</dbReference>